<evidence type="ECO:0000313" key="3">
    <source>
        <dbReference type="WBParaSite" id="ACRNAN_Path_400.g1524.t1"/>
    </source>
</evidence>
<dbReference type="Pfam" id="PF01466">
    <property type="entry name" value="Skp1"/>
    <property type="match status" value="1"/>
</dbReference>
<accession>A0A914C689</accession>
<evidence type="ECO:0000313" key="2">
    <source>
        <dbReference type="Proteomes" id="UP000887540"/>
    </source>
</evidence>
<dbReference type="WBParaSite" id="ACRNAN_Path_400.g1524.t1">
    <property type="protein sequence ID" value="ACRNAN_Path_400.g1524.t1"/>
    <property type="gene ID" value="ACRNAN_Path_400.g1524"/>
</dbReference>
<dbReference type="AlphaFoldDB" id="A0A914C689"/>
<protein>
    <submittedName>
        <fullName evidence="3">SKP1 component dimerisation domain-containing protein</fullName>
    </submittedName>
</protein>
<dbReference type="InterPro" id="IPR011333">
    <property type="entry name" value="SKP1/BTB/POZ_sf"/>
</dbReference>
<organism evidence="2 3">
    <name type="scientific">Acrobeloides nanus</name>
    <dbReference type="NCBI Taxonomy" id="290746"/>
    <lineage>
        <taxon>Eukaryota</taxon>
        <taxon>Metazoa</taxon>
        <taxon>Ecdysozoa</taxon>
        <taxon>Nematoda</taxon>
        <taxon>Chromadorea</taxon>
        <taxon>Rhabditida</taxon>
        <taxon>Tylenchina</taxon>
        <taxon>Cephalobomorpha</taxon>
        <taxon>Cephaloboidea</taxon>
        <taxon>Cephalobidae</taxon>
        <taxon>Acrobeloides</taxon>
    </lineage>
</organism>
<dbReference type="InterPro" id="IPR016072">
    <property type="entry name" value="Skp1_comp_dimer"/>
</dbReference>
<feature type="domain" description="SKP1 component dimerisation" evidence="1">
    <location>
        <begin position="133"/>
        <end position="171"/>
    </location>
</feature>
<dbReference type="Gene3D" id="3.30.710.10">
    <property type="entry name" value="Potassium Channel Kv1.1, Chain A"/>
    <property type="match status" value="1"/>
</dbReference>
<reference evidence="3" key="1">
    <citation type="submission" date="2022-11" db="UniProtKB">
        <authorList>
            <consortium name="WormBaseParasite"/>
        </authorList>
    </citation>
    <scope>IDENTIFICATION</scope>
</reference>
<dbReference type="InterPro" id="IPR016897">
    <property type="entry name" value="SKP1"/>
</dbReference>
<dbReference type="InterPro" id="IPR036296">
    <property type="entry name" value="SKP1-like_dim_sf"/>
</dbReference>
<dbReference type="SUPFAM" id="SSF81382">
    <property type="entry name" value="Skp1 dimerisation domain-like"/>
    <property type="match status" value="1"/>
</dbReference>
<dbReference type="GO" id="GO:0006511">
    <property type="term" value="P:ubiquitin-dependent protein catabolic process"/>
    <property type="evidence" value="ECO:0007669"/>
    <property type="project" value="InterPro"/>
</dbReference>
<name>A0A914C689_9BILA</name>
<keyword evidence="2" id="KW-1185">Reference proteome</keyword>
<dbReference type="Proteomes" id="UP000887540">
    <property type="component" value="Unplaced"/>
</dbReference>
<evidence type="ECO:0000259" key="1">
    <source>
        <dbReference type="Pfam" id="PF01466"/>
    </source>
</evidence>
<proteinExistence type="predicted"/>
<dbReference type="PANTHER" id="PTHR11165">
    <property type="entry name" value="SKP1"/>
    <property type="match status" value="1"/>
</dbReference>
<sequence>MSFSYVINTEEIPVPADFKRISGHLNEYTKAMINTEEDAEKAKSKMTIPLGAESRVTSANVHNIFRFLEVYKENDKDAYEADLDMLEKNSEEKRINTLPAWAKDFFDGIEKEELFTTMNAANYLIVRPFVRYSTLYVARKIEDMSVVEMRVYLNSPADFSEEEWNELKREPCWNELMRKEGLIPESEAVLATEAQ</sequence>